<accession>A0AAV9LIP1</accession>
<dbReference type="AlphaFoldDB" id="A0AAV9LIP1"/>
<comment type="caution">
    <text evidence="1">The sequence shown here is derived from an EMBL/GenBank/DDBJ whole genome shotgun (WGS) entry which is preliminary data.</text>
</comment>
<proteinExistence type="predicted"/>
<dbReference type="PANTHER" id="PTHR47487:SF14">
    <property type="entry name" value="U1-TYPE DOMAIN-CONTAINING PROTEIN"/>
    <property type="match status" value="1"/>
</dbReference>
<reference evidence="1 2" key="1">
    <citation type="submission" date="2023-10" db="EMBL/GenBank/DDBJ databases">
        <title>Genome-Wide Identification Analysis in wild type Solanum Pinnatisectum Reveals Some Genes Defensing Phytophthora Infestans.</title>
        <authorList>
            <person name="Sun C."/>
        </authorList>
    </citation>
    <scope>NUCLEOTIDE SEQUENCE [LARGE SCALE GENOMIC DNA]</scope>
    <source>
        <strain evidence="1">LQN</strain>
        <tissue evidence="1">Leaf</tissue>
    </source>
</reference>
<protein>
    <submittedName>
        <fullName evidence="1">Uncharacterized protein</fullName>
    </submittedName>
</protein>
<keyword evidence="2" id="KW-1185">Reference proteome</keyword>
<dbReference type="EMBL" id="JAWPEI010000006">
    <property type="protein sequence ID" value="KAK4724257.1"/>
    <property type="molecule type" value="Genomic_DNA"/>
</dbReference>
<dbReference type="Proteomes" id="UP001311915">
    <property type="component" value="Unassembled WGS sequence"/>
</dbReference>
<dbReference type="Gene3D" id="3.30.160.60">
    <property type="entry name" value="Classic Zinc Finger"/>
    <property type="match status" value="1"/>
</dbReference>
<evidence type="ECO:0000313" key="2">
    <source>
        <dbReference type="Proteomes" id="UP001311915"/>
    </source>
</evidence>
<dbReference type="PANTHER" id="PTHR47487">
    <property type="entry name" value="OS06G0651300 PROTEIN-RELATED"/>
    <property type="match status" value="1"/>
</dbReference>
<sequence length="181" mass="20920">MVTTFIFIQVSIGLVEQNQVKPDTIFSREKWKAITLTEEVAEKPLKNVTEWNCELSLVSTTNQDCLNAHFKGKKYKCKDENKNWSIGLFPSRSKFIQLVVHPCDDLISSPNVNDPPSLLTDNNADVLRNNTAHEKQNNKHFTFWCETFKIETFSEKTMEAHRVGKKHVRHLQQLTGKDKQC</sequence>
<organism evidence="1 2">
    <name type="scientific">Solanum pinnatisectum</name>
    <name type="common">tansyleaf nightshade</name>
    <dbReference type="NCBI Taxonomy" id="50273"/>
    <lineage>
        <taxon>Eukaryota</taxon>
        <taxon>Viridiplantae</taxon>
        <taxon>Streptophyta</taxon>
        <taxon>Embryophyta</taxon>
        <taxon>Tracheophyta</taxon>
        <taxon>Spermatophyta</taxon>
        <taxon>Magnoliopsida</taxon>
        <taxon>eudicotyledons</taxon>
        <taxon>Gunneridae</taxon>
        <taxon>Pentapetalae</taxon>
        <taxon>asterids</taxon>
        <taxon>lamiids</taxon>
        <taxon>Solanales</taxon>
        <taxon>Solanaceae</taxon>
        <taxon>Solanoideae</taxon>
        <taxon>Solaneae</taxon>
        <taxon>Solanum</taxon>
    </lineage>
</organism>
<name>A0AAV9LIP1_9SOLN</name>
<evidence type="ECO:0000313" key="1">
    <source>
        <dbReference type="EMBL" id="KAK4724257.1"/>
    </source>
</evidence>
<gene>
    <name evidence="1" type="ORF">R3W88_027036</name>
</gene>